<feature type="transmembrane region" description="Helical" evidence="6">
    <location>
        <begin position="90"/>
        <end position="115"/>
    </location>
</feature>
<dbReference type="PROSITE" id="PS50267">
    <property type="entry name" value="NA_NEUROTRAN_SYMP_3"/>
    <property type="match status" value="1"/>
</dbReference>
<organism evidence="7 8">
    <name type="scientific">Parvularcula lutaonensis</name>
    <dbReference type="NCBI Taxonomy" id="491923"/>
    <lineage>
        <taxon>Bacteria</taxon>
        <taxon>Pseudomonadati</taxon>
        <taxon>Pseudomonadota</taxon>
        <taxon>Alphaproteobacteria</taxon>
        <taxon>Parvularculales</taxon>
        <taxon>Parvularculaceae</taxon>
        <taxon>Parvularcula</taxon>
    </lineage>
</organism>
<dbReference type="PANTHER" id="PTHR42948">
    <property type="entry name" value="TRANSPORTER"/>
    <property type="match status" value="1"/>
</dbReference>
<comment type="subcellular location">
    <subcellularLocation>
        <location evidence="1">Membrane</location>
        <topology evidence="1">Multi-pass membrane protein</topology>
    </subcellularLocation>
</comment>
<proteinExistence type="predicted"/>
<feature type="transmembrane region" description="Helical" evidence="6">
    <location>
        <begin position="12"/>
        <end position="33"/>
    </location>
</feature>
<gene>
    <name evidence="7" type="ORF">ACFONP_11820</name>
</gene>
<evidence type="ECO:0000256" key="3">
    <source>
        <dbReference type="ARBA" id="ARBA00022692"/>
    </source>
</evidence>
<dbReference type="Proteomes" id="UP001595607">
    <property type="component" value="Unassembled WGS sequence"/>
</dbReference>
<comment type="caution">
    <text evidence="7">The sequence shown here is derived from an EMBL/GenBank/DDBJ whole genome shotgun (WGS) entry which is preliminary data.</text>
</comment>
<evidence type="ECO:0000313" key="7">
    <source>
        <dbReference type="EMBL" id="MFC3303419.1"/>
    </source>
</evidence>
<keyword evidence="4 6" id="KW-1133">Transmembrane helix</keyword>
<dbReference type="SUPFAM" id="SSF161070">
    <property type="entry name" value="SNF-like"/>
    <property type="match status" value="1"/>
</dbReference>
<sequence>MAVTRSGSDEHWSGRAAFVLAAIGSAVGIGNLVRFPYQAGENGGGAFVIVYILAVFAIGLPVLMAELFIGRRGGGTPVAAIRRLAKAEGASTAWALMGWIGIFASFLIVTFYSVISGWLLYYAWSLLGDIAGNIAEMGLAGIAQPAFAGDSEDSITSRFPELLANPGRQVLFHGLFIGLATFIVSRGVKGGIEKAATWLMPVFFFLLVALSVTSLIIGDAASALDFLFRPKFDALASQFMNGEILVNAVGQAFFSLSLGSALMITYGIYLERDQNIPAAATTVASADTAVALISGLAIFPIVFAFNLEPAGGLGLIFGPLLLAFNQMPFGALFGLAFFIMAVFAALTSAISLFEVPAAWAKGDIDLDAATHARRRTIGSVIIGLLIFVIGVFHALSQVPDGGSLSTWQPFGQMPVLGNKTLLDAADALTGSIMLPLGGFLAAVFAGYAVSESSSREELGFKHEKSYRRWRFLIRYVCPFFVGLILVWGVIIAPLLAAANGN</sequence>
<keyword evidence="2" id="KW-0813">Transport</keyword>
<dbReference type="CDD" id="cd10336">
    <property type="entry name" value="SLC6sbd_Tyt1-Like"/>
    <property type="match status" value="1"/>
</dbReference>
<dbReference type="InterPro" id="IPR037272">
    <property type="entry name" value="SNS_sf"/>
</dbReference>
<feature type="transmembrane region" description="Helical" evidence="6">
    <location>
        <begin position="432"/>
        <end position="450"/>
    </location>
</feature>
<dbReference type="PRINTS" id="PR00176">
    <property type="entry name" value="NANEUSMPORT"/>
</dbReference>
<name>A0ABV7MD79_9PROT</name>
<feature type="transmembrane region" description="Helical" evidence="6">
    <location>
        <begin position="471"/>
        <end position="496"/>
    </location>
</feature>
<accession>A0ABV7MD79</accession>
<keyword evidence="5 6" id="KW-0472">Membrane</keyword>
<keyword evidence="8" id="KW-1185">Reference proteome</keyword>
<feature type="transmembrane region" description="Helical" evidence="6">
    <location>
        <begin position="289"/>
        <end position="307"/>
    </location>
</feature>
<feature type="transmembrane region" description="Helical" evidence="6">
    <location>
        <begin position="327"/>
        <end position="355"/>
    </location>
</feature>
<feature type="transmembrane region" description="Helical" evidence="6">
    <location>
        <begin position="200"/>
        <end position="224"/>
    </location>
</feature>
<reference evidence="8" key="1">
    <citation type="journal article" date="2019" name="Int. J. Syst. Evol. Microbiol.">
        <title>The Global Catalogue of Microorganisms (GCM) 10K type strain sequencing project: providing services to taxonomists for standard genome sequencing and annotation.</title>
        <authorList>
            <consortium name="The Broad Institute Genomics Platform"/>
            <consortium name="The Broad Institute Genome Sequencing Center for Infectious Disease"/>
            <person name="Wu L."/>
            <person name="Ma J."/>
        </authorList>
    </citation>
    <scope>NUCLEOTIDE SEQUENCE [LARGE SCALE GENOMIC DNA]</scope>
    <source>
        <strain evidence="8">KCTC 22245</strain>
    </source>
</reference>
<evidence type="ECO:0000313" key="8">
    <source>
        <dbReference type="Proteomes" id="UP001595607"/>
    </source>
</evidence>
<protein>
    <submittedName>
        <fullName evidence="7">Sodium-dependent transporter</fullName>
    </submittedName>
</protein>
<evidence type="ECO:0000256" key="1">
    <source>
        <dbReference type="ARBA" id="ARBA00004141"/>
    </source>
</evidence>
<dbReference type="InterPro" id="IPR000175">
    <property type="entry name" value="Na/ntran_symport"/>
</dbReference>
<feature type="transmembrane region" description="Helical" evidence="6">
    <location>
        <begin position="170"/>
        <end position="188"/>
    </location>
</feature>
<evidence type="ECO:0000256" key="5">
    <source>
        <dbReference type="ARBA" id="ARBA00023136"/>
    </source>
</evidence>
<evidence type="ECO:0000256" key="2">
    <source>
        <dbReference type="ARBA" id="ARBA00022448"/>
    </source>
</evidence>
<feature type="transmembrane region" description="Helical" evidence="6">
    <location>
        <begin position="45"/>
        <end position="69"/>
    </location>
</feature>
<dbReference type="EMBL" id="JBHRVA010000003">
    <property type="protein sequence ID" value="MFC3303419.1"/>
    <property type="molecule type" value="Genomic_DNA"/>
</dbReference>
<evidence type="ECO:0000256" key="4">
    <source>
        <dbReference type="ARBA" id="ARBA00022989"/>
    </source>
</evidence>
<dbReference type="InterPro" id="IPR047218">
    <property type="entry name" value="YocR/YhdH-like"/>
</dbReference>
<dbReference type="NCBIfam" id="NF037979">
    <property type="entry name" value="Na_transp"/>
    <property type="match status" value="1"/>
</dbReference>
<dbReference type="RefSeq" id="WP_189575977.1">
    <property type="nucleotide sequence ID" value="NZ_BMXU01000002.1"/>
</dbReference>
<feature type="transmembrane region" description="Helical" evidence="6">
    <location>
        <begin position="376"/>
        <end position="395"/>
    </location>
</feature>
<evidence type="ECO:0000256" key="6">
    <source>
        <dbReference type="SAM" id="Phobius"/>
    </source>
</evidence>
<dbReference type="PANTHER" id="PTHR42948:SF1">
    <property type="entry name" value="TRANSPORTER"/>
    <property type="match status" value="1"/>
</dbReference>
<dbReference type="Pfam" id="PF00209">
    <property type="entry name" value="SNF"/>
    <property type="match status" value="2"/>
</dbReference>
<feature type="transmembrane region" description="Helical" evidence="6">
    <location>
        <begin position="244"/>
        <end position="269"/>
    </location>
</feature>
<keyword evidence="3 6" id="KW-0812">Transmembrane</keyword>